<protein>
    <submittedName>
        <fullName evidence="3">3-oxoacyl-[acyl-carrier protein] reductase</fullName>
    </submittedName>
</protein>
<dbReference type="AlphaFoldDB" id="A0A1N7ML43"/>
<dbReference type="PROSITE" id="PS00061">
    <property type="entry name" value="ADH_SHORT"/>
    <property type="match status" value="1"/>
</dbReference>
<dbReference type="InterPro" id="IPR002347">
    <property type="entry name" value="SDR_fam"/>
</dbReference>
<dbReference type="InterPro" id="IPR020904">
    <property type="entry name" value="Sc_DH/Rdtase_CS"/>
</dbReference>
<proteinExistence type="inferred from homology"/>
<dbReference type="CDD" id="cd05233">
    <property type="entry name" value="SDR_c"/>
    <property type="match status" value="1"/>
</dbReference>
<gene>
    <name evidence="3" type="ORF">SAMN05421785_103306</name>
</gene>
<dbReference type="Gene3D" id="3.40.50.720">
    <property type="entry name" value="NAD(P)-binding Rossmann-like Domain"/>
    <property type="match status" value="1"/>
</dbReference>
<dbReference type="RefSeq" id="WP_076391482.1">
    <property type="nucleotide sequence ID" value="NZ_FTOV01000003.1"/>
</dbReference>
<keyword evidence="2" id="KW-0560">Oxidoreductase</keyword>
<dbReference type="Proteomes" id="UP000185781">
    <property type="component" value="Unassembled WGS sequence"/>
</dbReference>
<dbReference type="PANTHER" id="PTHR43639">
    <property type="entry name" value="OXIDOREDUCTASE, SHORT-CHAIN DEHYDROGENASE/REDUCTASE FAMILY (AFU_ORTHOLOGUE AFUA_5G02870)"/>
    <property type="match status" value="1"/>
</dbReference>
<dbReference type="GO" id="GO:0016491">
    <property type="term" value="F:oxidoreductase activity"/>
    <property type="evidence" value="ECO:0007669"/>
    <property type="project" value="UniProtKB-KW"/>
</dbReference>
<dbReference type="STRING" id="373672.SAMN05421785_103306"/>
<sequence>MESIKNKVAFITGGSRGIGQEIVRKLSLEGANVAFTYSNSENEANQLASELSDGQVTVIALKADNADEISIRDAIDKAFEIFGSLDILVNNAGVAINALLPDVKIDDFDRMVGVNIRGVFVATQAAAAVMNDGGRIINIGSAAAERTIFPGGAVYAMTKAAVAGLTRGLARDLASRGITVNTVQPGPIETEMNPADSQFADIIRGFVAMGQYGTKSDIAELVAFLANPSSKYITGASINIDGGLVC</sequence>
<dbReference type="EMBL" id="FTOV01000003">
    <property type="protein sequence ID" value="SIS86718.1"/>
    <property type="molecule type" value="Genomic_DNA"/>
</dbReference>
<dbReference type="SUPFAM" id="SSF51735">
    <property type="entry name" value="NAD(P)-binding Rossmann-fold domains"/>
    <property type="match status" value="1"/>
</dbReference>
<evidence type="ECO:0000256" key="1">
    <source>
        <dbReference type="ARBA" id="ARBA00006484"/>
    </source>
</evidence>
<evidence type="ECO:0000256" key="2">
    <source>
        <dbReference type="ARBA" id="ARBA00023002"/>
    </source>
</evidence>
<name>A0A1N7ML43_9FLAO</name>
<organism evidence="3 4">
    <name type="scientific">Chryseobacterium gambrini</name>
    <dbReference type="NCBI Taxonomy" id="373672"/>
    <lineage>
        <taxon>Bacteria</taxon>
        <taxon>Pseudomonadati</taxon>
        <taxon>Bacteroidota</taxon>
        <taxon>Flavobacteriia</taxon>
        <taxon>Flavobacteriales</taxon>
        <taxon>Weeksellaceae</taxon>
        <taxon>Chryseobacterium group</taxon>
        <taxon>Chryseobacterium</taxon>
    </lineage>
</organism>
<accession>A0A1N7ML43</accession>
<evidence type="ECO:0000313" key="4">
    <source>
        <dbReference type="Proteomes" id="UP000185781"/>
    </source>
</evidence>
<reference evidence="3 4" key="1">
    <citation type="submission" date="2017-01" db="EMBL/GenBank/DDBJ databases">
        <authorList>
            <person name="Mah S.A."/>
            <person name="Swanson W.J."/>
            <person name="Moy G.W."/>
            <person name="Vacquier V.D."/>
        </authorList>
    </citation>
    <scope>NUCLEOTIDE SEQUENCE [LARGE SCALE GENOMIC DNA]</scope>
    <source>
        <strain evidence="3 4">DSM 18014</strain>
    </source>
</reference>
<comment type="similarity">
    <text evidence="1">Belongs to the short-chain dehydrogenases/reductases (SDR) family.</text>
</comment>
<dbReference type="Pfam" id="PF13561">
    <property type="entry name" value="adh_short_C2"/>
    <property type="match status" value="1"/>
</dbReference>
<dbReference type="PRINTS" id="PR00081">
    <property type="entry name" value="GDHRDH"/>
</dbReference>
<dbReference type="OrthoDB" id="9803333at2"/>
<dbReference type="PANTHER" id="PTHR43639:SF1">
    <property type="entry name" value="SHORT-CHAIN DEHYDROGENASE_REDUCTASE FAMILY PROTEIN"/>
    <property type="match status" value="1"/>
</dbReference>
<dbReference type="FunFam" id="3.40.50.720:FF:000084">
    <property type="entry name" value="Short-chain dehydrogenase reductase"/>
    <property type="match status" value="1"/>
</dbReference>
<dbReference type="PRINTS" id="PR00080">
    <property type="entry name" value="SDRFAMILY"/>
</dbReference>
<dbReference type="InterPro" id="IPR036291">
    <property type="entry name" value="NAD(P)-bd_dom_sf"/>
</dbReference>
<evidence type="ECO:0000313" key="3">
    <source>
        <dbReference type="EMBL" id="SIS86718.1"/>
    </source>
</evidence>